<name>A0A2P2M147_RHIMU</name>
<dbReference type="AlphaFoldDB" id="A0A2P2M147"/>
<evidence type="ECO:0000313" key="1">
    <source>
        <dbReference type="EMBL" id="MBX23918.1"/>
    </source>
</evidence>
<protein>
    <submittedName>
        <fullName evidence="1">Uncharacterized protein</fullName>
    </submittedName>
</protein>
<dbReference type="EMBL" id="GGEC01043434">
    <property type="protein sequence ID" value="MBX23918.1"/>
    <property type="molecule type" value="Transcribed_RNA"/>
</dbReference>
<proteinExistence type="predicted"/>
<organism evidence="1">
    <name type="scientific">Rhizophora mucronata</name>
    <name type="common">Asiatic mangrove</name>
    <dbReference type="NCBI Taxonomy" id="61149"/>
    <lineage>
        <taxon>Eukaryota</taxon>
        <taxon>Viridiplantae</taxon>
        <taxon>Streptophyta</taxon>
        <taxon>Embryophyta</taxon>
        <taxon>Tracheophyta</taxon>
        <taxon>Spermatophyta</taxon>
        <taxon>Magnoliopsida</taxon>
        <taxon>eudicotyledons</taxon>
        <taxon>Gunneridae</taxon>
        <taxon>Pentapetalae</taxon>
        <taxon>rosids</taxon>
        <taxon>fabids</taxon>
        <taxon>Malpighiales</taxon>
        <taxon>Rhizophoraceae</taxon>
        <taxon>Rhizophora</taxon>
    </lineage>
</organism>
<reference evidence="1" key="1">
    <citation type="submission" date="2018-02" db="EMBL/GenBank/DDBJ databases">
        <title>Rhizophora mucronata_Transcriptome.</title>
        <authorList>
            <person name="Meera S.P."/>
            <person name="Sreeshan A."/>
            <person name="Augustine A."/>
        </authorList>
    </citation>
    <scope>NUCLEOTIDE SEQUENCE</scope>
    <source>
        <tissue evidence="1">Leaf</tissue>
    </source>
</reference>
<accession>A0A2P2M147</accession>
<sequence length="32" mass="3853">MSFPRLNFYRKKQTIQSTKHCLLKQNTKGQVQ</sequence>